<dbReference type="GO" id="GO:0009294">
    <property type="term" value="P:DNA-mediated transformation"/>
    <property type="evidence" value="ECO:0007669"/>
    <property type="project" value="InterPro"/>
</dbReference>
<evidence type="ECO:0000259" key="2">
    <source>
        <dbReference type="Pfam" id="PF02481"/>
    </source>
</evidence>
<evidence type="ECO:0000313" key="4">
    <source>
        <dbReference type="Proteomes" id="UP000053669"/>
    </source>
</evidence>
<dbReference type="SUPFAM" id="SSF102405">
    <property type="entry name" value="MCP/YpsA-like"/>
    <property type="match status" value="1"/>
</dbReference>
<comment type="similarity">
    <text evidence="1">Belongs to the DprA/Smf family.</text>
</comment>
<comment type="caution">
    <text evidence="3">The sequence shown here is derived from an EMBL/GenBank/DDBJ whole genome shotgun (WGS) entry which is preliminary data.</text>
</comment>
<proteinExistence type="inferred from homology"/>
<evidence type="ECO:0000256" key="1">
    <source>
        <dbReference type="ARBA" id="ARBA00006525"/>
    </source>
</evidence>
<dbReference type="EMBL" id="LMWU01000070">
    <property type="protein sequence ID" value="KUN57561.1"/>
    <property type="molecule type" value="Genomic_DNA"/>
</dbReference>
<gene>
    <name evidence="3" type="ORF">AQJ46_46705</name>
</gene>
<dbReference type="RefSeq" id="WP_059211441.1">
    <property type="nucleotide sequence ID" value="NZ_JBIBJL010000012.1"/>
</dbReference>
<dbReference type="Pfam" id="PF02481">
    <property type="entry name" value="DNA_processg_A"/>
    <property type="match status" value="1"/>
</dbReference>
<feature type="domain" description="Smf/DprA SLOG" evidence="2">
    <location>
        <begin position="155"/>
        <end position="368"/>
    </location>
</feature>
<dbReference type="PANTHER" id="PTHR43022:SF1">
    <property type="entry name" value="PROTEIN SMF"/>
    <property type="match status" value="1"/>
</dbReference>
<protein>
    <recommendedName>
        <fullName evidence="2">Smf/DprA SLOG domain-containing protein</fullName>
    </recommendedName>
</protein>
<sequence length="371" mass="38415">MGSTRDSKAVAAERQEIIRQAVAHMEGSDRSVLLRQIARMELRDDLRIPEALLAQLRTAAPNTPEFYGCWSVARSLLRVAQGASRAERIARLSLAHVYGGGTTARLLKGEPAVDVLGSLRETSERGGFGRQAFESIATFDGEALLAHAEADGARYVVPEDIDWPETLRALGEDAPLGLWVRGTASLAELAGTAVAVTGSRAASDYGKHIAGYLAGGLADRDVTVVAAIGHGADGAALAGALVRGEAAATPIGVHAGGVTGPYGEAMLRHERWILSSGGLVVSLCAPGVPLSSARANQRQWLMTALTSAVVVVEAAIGSRTANTPRVEGRPLLAVPGPITSSLSAGTNTLIRDGAAQAVMSVDDITAALARP</sequence>
<name>A0A101RL53_9ACTN</name>
<dbReference type="InterPro" id="IPR003488">
    <property type="entry name" value="DprA"/>
</dbReference>
<accession>A0A101RL53</accession>
<dbReference type="PANTHER" id="PTHR43022">
    <property type="entry name" value="PROTEIN SMF"/>
    <property type="match status" value="1"/>
</dbReference>
<dbReference type="Gene3D" id="3.40.50.450">
    <property type="match status" value="1"/>
</dbReference>
<evidence type="ECO:0000313" key="3">
    <source>
        <dbReference type="EMBL" id="KUN57561.1"/>
    </source>
</evidence>
<dbReference type="InterPro" id="IPR057666">
    <property type="entry name" value="DrpA_SLOG"/>
</dbReference>
<organism evidence="3 4">
    <name type="scientific">Streptomyces canus</name>
    <dbReference type="NCBI Taxonomy" id="58343"/>
    <lineage>
        <taxon>Bacteria</taxon>
        <taxon>Bacillati</taxon>
        <taxon>Actinomycetota</taxon>
        <taxon>Actinomycetes</taxon>
        <taxon>Kitasatosporales</taxon>
        <taxon>Streptomycetaceae</taxon>
        <taxon>Streptomyces</taxon>
        <taxon>Streptomyces aurantiacus group</taxon>
    </lineage>
</organism>
<dbReference type="STRING" id="58343.AQJ46_46705"/>
<dbReference type="Proteomes" id="UP000053669">
    <property type="component" value="Unassembled WGS sequence"/>
</dbReference>
<dbReference type="AlphaFoldDB" id="A0A101RL53"/>
<reference evidence="3 4" key="1">
    <citation type="submission" date="2015-10" db="EMBL/GenBank/DDBJ databases">
        <title>Draft genome sequence of Streptomyces canus DSM 40017, type strain for the species Streptomyces canus.</title>
        <authorList>
            <person name="Ruckert C."/>
            <person name="Winkler A."/>
            <person name="Kalinowski J."/>
            <person name="Kampfer P."/>
            <person name="Glaeser S."/>
        </authorList>
    </citation>
    <scope>NUCLEOTIDE SEQUENCE [LARGE SCALE GENOMIC DNA]</scope>
    <source>
        <strain evidence="3 4">DSM 40017</strain>
    </source>
</reference>